<evidence type="ECO:0000313" key="2">
    <source>
        <dbReference type="Proteomes" id="UP000515153"/>
    </source>
</evidence>
<feature type="region of interest" description="Disordered" evidence="1">
    <location>
        <begin position="131"/>
        <end position="152"/>
    </location>
</feature>
<dbReference type="GeneID" id="41963970"/>
<protein>
    <submittedName>
        <fullName evidence="3">Uncharacterized protein</fullName>
    </submittedName>
</protein>
<organism evidence="2 3">
    <name type="scientific">Pyricularia grisea</name>
    <name type="common">Crabgrass-specific blast fungus</name>
    <name type="synonym">Magnaporthe grisea</name>
    <dbReference type="NCBI Taxonomy" id="148305"/>
    <lineage>
        <taxon>Eukaryota</taxon>
        <taxon>Fungi</taxon>
        <taxon>Dikarya</taxon>
        <taxon>Ascomycota</taxon>
        <taxon>Pezizomycotina</taxon>
        <taxon>Sordariomycetes</taxon>
        <taxon>Sordariomycetidae</taxon>
        <taxon>Magnaporthales</taxon>
        <taxon>Pyriculariaceae</taxon>
        <taxon>Pyricularia</taxon>
    </lineage>
</organism>
<dbReference type="RefSeq" id="XP_030978232.1">
    <property type="nucleotide sequence ID" value="XM_031129062.1"/>
</dbReference>
<name>A0A6P8ATK8_PYRGI</name>
<proteinExistence type="predicted"/>
<reference evidence="3" key="3">
    <citation type="submission" date="2025-08" db="UniProtKB">
        <authorList>
            <consortium name="RefSeq"/>
        </authorList>
    </citation>
    <scope>IDENTIFICATION</scope>
    <source>
        <strain evidence="3">NI907</strain>
    </source>
</reference>
<keyword evidence="2" id="KW-1185">Reference proteome</keyword>
<reference evidence="3" key="2">
    <citation type="submission" date="2019-10" db="EMBL/GenBank/DDBJ databases">
        <authorList>
            <consortium name="NCBI Genome Project"/>
        </authorList>
    </citation>
    <scope>NUCLEOTIDE SEQUENCE</scope>
    <source>
        <strain evidence="3">NI907</strain>
    </source>
</reference>
<evidence type="ECO:0000256" key="1">
    <source>
        <dbReference type="SAM" id="MobiDB-lite"/>
    </source>
</evidence>
<feature type="compositionally biased region" description="Polar residues" evidence="1">
    <location>
        <begin position="137"/>
        <end position="152"/>
    </location>
</feature>
<dbReference type="Proteomes" id="UP000515153">
    <property type="component" value="Unplaced"/>
</dbReference>
<dbReference type="KEGG" id="pgri:PgNI_09072"/>
<accession>A0A6P8ATK8</accession>
<reference evidence="3" key="1">
    <citation type="journal article" date="2019" name="Mol. Biol. Evol.">
        <title>Blast fungal genomes show frequent chromosomal changes, gene gains and losses, and effector gene turnover.</title>
        <authorList>
            <person name="Gomez Luciano L.B."/>
            <person name="Jason Tsai I."/>
            <person name="Chuma I."/>
            <person name="Tosa Y."/>
            <person name="Chen Y.H."/>
            <person name="Li J.Y."/>
            <person name="Li M.Y."/>
            <person name="Jade Lu M.Y."/>
            <person name="Nakayashiki H."/>
            <person name="Li W.H."/>
        </authorList>
    </citation>
    <scope>NUCLEOTIDE SEQUENCE</scope>
    <source>
        <strain evidence="3">NI907</strain>
    </source>
</reference>
<evidence type="ECO:0000313" key="3">
    <source>
        <dbReference type="RefSeq" id="XP_030978232.1"/>
    </source>
</evidence>
<dbReference type="AlphaFoldDB" id="A0A6P8ATK8"/>
<gene>
    <name evidence="3" type="ORF">PgNI_09072</name>
</gene>
<sequence length="210" mass="22110">MHLTPSSLRARVRFTSKLRRLLLLVAWPVEEVVKHRAVDWTRTQAVEADGLPGVDYSQLPGHGGDGAFAGGVSQLGYGAADRSGDGAEVDHAAARLGVAAHGQHRVSAAQPGAEDVDEAARVEVMASPSADVGNTPALLTTTSGPPRGSSWLNRSAIDPSSDTLQAWKMKVLSGKAPLRASAQRSASRAHCDTSERRRVEAPLLANRIAV</sequence>